<dbReference type="InterPro" id="IPR036086">
    <property type="entry name" value="ParB/Sulfiredoxin_sf"/>
</dbReference>
<feature type="region of interest" description="Disordered" evidence="1">
    <location>
        <begin position="1"/>
        <end position="44"/>
    </location>
</feature>
<dbReference type="InterPro" id="IPR004437">
    <property type="entry name" value="ParB/RepB/Spo0J"/>
</dbReference>
<dbReference type="Gene3D" id="1.10.10.2830">
    <property type="match status" value="1"/>
</dbReference>
<dbReference type="GO" id="GO:0007059">
    <property type="term" value="P:chromosome segregation"/>
    <property type="evidence" value="ECO:0007669"/>
    <property type="project" value="TreeGrafter"/>
</dbReference>
<feature type="domain" description="ParB-like N-terminal" evidence="2">
    <location>
        <begin position="62"/>
        <end position="153"/>
    </location>
</feature>
<evidence type="ECO:0000313" key="3">
    <source>
        <dbReference type="EMBL" id="KKM80453.1"/>
    </source>
</evidence>
<dbReference type="InterPro" id="IPR017819">
    <property type="entry name" value="Plasmid_partition_RepB"/>
</dbReference>
<dbReference type="Pfam" id="PF02195">
    <property type="entry name" value="ParB_N"/>
    <property type="match status" value="1"/>
</dbReference>
<dbReference type="Gene3D" id="3.90.1530.30">
    <property type="match status" value="1"/>
</dbReference>
<accession>A0A0F9KET3</accession>
<dbReference type="Pfam" id="PF07506">
    <property type="entry name" value="RepB"/>
    <property type="match status" value="1"/>
</dbReference>
<dbReference type="NCBIfam" id="TIGR00180">
    <property type="entry name" value="parB_part"/>
    <property type="match status" value="1"/>
</dbReference>
<dbReference type="SUPFAM" id="SSF109709">
    <property type="entry name" value="KorB DNA-binding domain-like"/>
    <property type="match status" value="1"/>
</dbReference>
<evidence type="ECO:0000256" key="1">
    <source>
        <dbReference type="SAM" id="MobiDB-lite"/>
    </source>
</evidence>
<comment type="caution">
    <text evidence="3">The sequence shown here is derived from an EMBL/GenBank/DDBJ whole genome shotgun (WGS) entry which is preliminary data.</text>
</comment>
<dbReference type="SUPFAM" id="SSF110849">
    <property type="entry name" value="ParB/Sulfiredoxin"/>
    <property type="match status" value="1"/>
</dbReference>
<dbReference type="CDD" id="cd16405">
    <property type="entry name" value="RepB_like_N"/>
    <property type="match status" value="1"/>
</dbReference>
<name>A0A0F9KET3_9ZZZZ</name>
<dbReference type="SMART" id="SM00470">
    <property type="entry name" value="ParB"/>
    <property type="match status" value="1"/>
</dbReference>
<dbReference type="InterPro" id="IPR003115">
    <property type="entry name" value="ParB_N"/>
</dbReference>
<dbReference type="InterPro" id="IPR011111">
    <property type="entry name" value="Plasmid_RepB"/>
</dbReference>
<dbReference type="PANTHER" id="PTHR33375:SF1">
    <property type="entry name" value="CHROMOSOME-PARTITIONING PROTEIN PARB-RELATED"/>
    <property type="match status" value="1"/>
</dbReference>
<reference evidence="3" key="1">
    <citation type="journal article" date="2015" name="Nature">
        <title>Complex archaea that bridge the gap between prokaryotes and eukaryotes.</title>
        <authorList>
            <person name="Spang A."/>
            <person name="Saw J.H."/>
            <person name="Jorgensen S.L."/>
            <person name="Zaremba-Niedzwiedzka K."/>
            <person name="Martijn J."/>
            <person name="Lind A.E."/>
            <person name="van Eijk R."/>
            <person name="Schleper C."/>
            <person name="Guy L."/>
            <person name="Ettema T.J."/>
        </authorList>
    </citation>
    <scope>NUCLEOTIDE SEQUENCE</scope>
</reference>
<organism evidence="3">
    <name type="scientific">marine sediment metagenome</name>
    <dbReference type="NCBI Taxonomy" id="412755"/>
    <lineage>
        <taxon>unclassified sequences</taxon>
        <taxon>metagenomes</taxon>
        <taxon>ecological metagenomes</taxon>
    </lineage>
</organism>
<dbReference type="AlphaFoldDB" id="A0A0F9KET3"/>
<proteinExistence type="predicted"/>
<evidence type="ECO:0000259" key="2">
    <source>
        <dbReference type="SMART" id="SM00470"/>
    </source>
</evidence>
<dbReference type="GO" id="GO:0003677">
    <property type="term" value="F:DNA binding"/>
    <property type="evidence" value="ECO:0007669"/>
    <property type="project" value="InterPro"/>
</dbReference>
<dbReference type="EMBL" id="LAZR01008179">
    <property type="protein sequence ID" value="KKM80453.1"/>
    <property type="molecule type" value="Genomic_DNA"/>
</dbReference>
<dbReference type="InterPro" id="IPR037972">
    <property type="entry name" value="RepB_N"/>
</dbReference>
<sequence length="323" mass="34960">MARKGLLSKSLDRTLSGDTAKPDAIERSAPSPAPEAVKARSGNPTVKRFKETFDELRGEAMQEIDTALIGSSRYKDRFDASSEIQGLAASIQEAGQQIPVLLRVTKPGSEYEYEPVYGRRRISACHQLGIKVKAYITDLDDEQVIVAQGLENSERLENSFIEKAYFIEQLSQGGFTGSFISQAIGIQGSEISRMISIVRNAPEELVTSIGPAHGVGRRQWSALVAAAGVSAPEQLSGAIKAIEAIQESPDRFTRALAYLTTAKPREATTGGAEVVANGKLTITKGAKAVSIKVSDKADKGFIDWVMTHSEDLYDQWKAQVENG</sequence>
<protein>
    <recommendedName>
        <fullName evidence="2">ParB-like N-terminal domain-containing protein</fullName>
    </recommendedName>
</protein>
<dbReference type="PANTHER" id="PTHR33375">
    <property type="entry name" value="CHROMOSOME-PARTITIONING PROTEIN PARB-RELATED"/>
    <property type="match status" value="1"/>
</dbReference>
<gene>
    <name evidence="3" type="ORF">LCGC14_1339700</name>
</gene>
<dbReference type="InterPro" id="IPR050336">
    <property type="entry name" value="Chromosome_partition/occlusion"/>
</dbReference>
<dbReference type="GO" id="GO:0005694">
    <property type="term" value="C:chromosome"/>
    <property type="evidence" value="ECO:0007669"/>
    <property type="project" value="TreeGrafter"/>
</dbReference>
<dbReference type="NCBIfam" id="TIGR03454">
    <property type="entry name" value="partition_RepB"/>
    <property type="match status" value="1"/>
</dbReference>